<gene>
    <name evidence="2" type="ORF">SBAD_LOCUS9516</name>
</gene>
<proteinExistence type="predicted"/>
<reference evidence="4" key="1">
    <citation type="submission" date="2016-06" db="UniProtKB">
        <authorList>
            <consortium name="WormBaseParasite"/>
        </authorList>
    </citation>
    <scope>IDENTIFICATION</scope>
</reference>
<feature type="region of interest" description="Disordered" evidence="1">
    <location>
        <begin position="1"/>
        <end position="27"/>
    </location>
</feature>
<evidence type="ECO:0000313" key="3">
    <source>
        <dbReference type="Proteomes" id="UP000270296"/>
    </source>
</evidence>
<sequence length="94" mass="10267">MSIVDIRNNNGIQGKENDAESKRRGMQKRLSVLDSNQKAAAKEEDDEADFMPLHATLLNIIRQLAESHVGKREKHKSAADVAPASAAQAIALTM</sequence>
<reference evidence="2 3" key="2">
    <citation type="submission" date="2018-11" db="EMBL/GenBank/DDBJ databases">
        <authorList>
            <consortium name="Pathogen Informatics"/>
        </authorList>
    </citation>
    <scope>NUCLEOTIDE SEQUENCE [LARGE SCALE GENOMIC DNA]</scope>
</reference>
<dbReference type="EMBL" id="UZAM01012815">
    <property type="protein sequence ID" value="VDP23620.1"/>
    <property type="molecule type" value="Genomic_DNA"/>
</dbReference>
<evidence type="ECO:0000313" key="4">
    <source>
        <dbReference type="WBParaSite" id="SBAD_0000986401-mRNA-1"/>
    </source>
</evidence>
<dbReference type="WBParaSite" id="SBAD_0000986401-mRNA-1">
    <property type="protein sequence ID" value="SBAD_0000986401-mRNA-1"/>
    <property type="gene ID" value="SBAD_0000986401"/>
</dbReference>
<dbReference type="Proteomes" id="UP000270296">
    <property type="component" value="Unassembled WGS sequence"/>
</dbReference>
<accession>A0A183J0W8</accession>
<protein>
    <submittedName>
        <fullName evidence="4">BESS domain-containing protein</fullName>
    </submittedName>
</protein>
<keyword evidence="3" id="KW-1185">Reference proteome</keyword>
<evidence type="ECO:0000313" key="2">
    <source>
        <dbReference type="EMBL" id="VDP23620.1"/>
    </source>
</evidence>
<evidence type="ECO:0000256" key="1">
    <source>
        <dbReference type="SAM" id="MobiDB-lite"/>
    </source>
</evidence>
<name>A0A183J0W8_9BILA</name>
<organism evidence="4">
    <name type="scientific">Soboliphyme baturini</name>
    <dbReference type="NCBI Taxonomy" id="241478"/>
    <lineage>
        <taxon>Eukaryota</taxon>
        <taxon>Metazoa</taxon>
        <taxon>Ecdysozoa</taxon>
        <taxon>Nematoda</taxon>
        <taxon>Enoplea</taxon>
        <taxon>Dorylaimia</taxon>
        <taxon>Dioctophymatida</taxon>
        <taxon>Dioctophymatoidea</taxon>
        <taxon>Soboliphymatidae</taxon>
        <taxon>Soboliphyme</taxon>
    </lineage>
</organism>
<dbReference type="AlphaFoldDB" id="A0A183J0W8"/>